<accession>W2RXK9</accession>
<protein>
    <recommendedName>
        <fullName evidence="2">Sfi1 spindle body domain-containing protein</fullName>
    </recommendedName>
</protein>
<dbReference type="eggNOG" id="KOG4775">
    <property type="taxonomic scope" value="Eukaryota"/>
</dbReference>
<organism evidence="3 4">
    <name type="scientific">Cyphellophora europaea (strain CBS 101466)</name>
    <name type="common">Phialophora europaea</name>
    <dbReference type="NCBI Taxonomy" id="1220924"/>
    <lineage>
        <taxon>Eukaryota</taxon>
        <taxon>Fungi</taxon>
        <taxon>Dikarya</taxon>
        <taxon>Ascomycota</taxon>
        <taxon>Pezizomycotina</taxon>
        <taxon>Eurotiomycetes</taxon>
        <taxon>Chaetothyriomycetidae</taxon>
        <taxon>Chaetothyriales</taxon>
        <taxon>Cyphellophoraceae</taxon>
        <taxon>Cyphellophora</taxon>
    </lineage>
</organism>
<dbReference type="Pfam" id="PF08457">
    <property type="entry name" value="Sfi1"/>
    <property type="match status" value="1"/>
</dbReference>
<evidence type="ECO:0000313" key="3">
    <source>
        <dbReference type="EMBL" id="ETN41187.1"/>
    </source>
</evidence>
<dbReference type="HOGENOM" id="CLU_567438_0_0_1"/>
<gene>
    <name evidence="3" type="ORF">HMPREF1541_03122</name>
</gene>
<dbReference type="InParanoid" id="W2RXK9"/>
<dbReference type="Proteomes" id="UP000030752">
    <property type="component" value="Unassembled WGS sequence"/>
</dbReference>
<name>W2RXK9_CYPE1</name>
<feature type="region of interest" description="Disordered" evidence="1">
    <location>
        <begin position="459"/>
        <end position="481"/>
    </location>
</feature>
<dbReference type="InterPro" id="IPR013665">
    <property type="entry name" value="Sfi1_dom"/>
</dbReference>
<dbReference type="OrthoDB" id="10482425at2759"/>
<dbReference type="EMBL" id="KB822719">
    <property type="protein sequence ID" value="ETN41187.1"/>
    <property type="molecule type" value="Genomic_DNA"/>
</dbReference>
<feature type="domain" description="Sfi1 spindle body" evidence="2">
    <location>
        <begin position="128"/>
        <end position="260"/>
    </location>
</feature>
<feature type="region of interest" description="Disordered" evidence="1">
    <location>
        <begin position="96"/>
        <end position="116"/>
    </location>
</feature>
<dbReference type="AlphaFoldDB" id="W2RXK9"/>
<proteinExistence type="predicted"/>
<sequence length="481" mass="55439">MSVASHRSHLVRHREVRRLIARAKREGRSFEDLFFEMFPDDASSASDTDDCRPLDGISIQSSFHDEPTTETAPVVGPPLLTTTQQSERLAAISSLAASSRSRRAAPNPDVASDISSSGLEEDTAYVGDLEAQAERCYSRHLMLEVLDIWREETHKSRQHGGLADLRYDEKIARKCLETMKHEFHQTEDLERRRRLKMFLAWKRRKLAIWAIHGWIIRHRENVVRKRSEDGQDIQVATVTLAKWQAKALSLRQKKAEFRQFFYASKFGRRWIEIVYERRITRAMAILEQSYHTYRREKDAKLLRAFVSGWRGKAASSAAMEVTAQQQLQQQQVKRSNNLAHGALTAMYMATAEAVSMEATADETHRTSARLRVLSVDGQWRSKTRIILEKEELADEFRSIRDQSKAQRGFRKMRNAAGWGKQMDDEADAYRARTTNDVARQKLRQWRAVAATKRGEVIVNEPPATPAARMSALRQYQQNQQR</sequence>
<dbReference type="VEuPathDB" id="FungiDB:HMPREF1541_03122"/>
<dbReference type="RefSeq" id="XP_008715696.1">
    <property type="nucleotide sequence ID" value="XM_008717474.1"/>
</dbReference>
<evidence type="ECO:0000313" key="4">
    <source>
        <dbReference type="Proteomes" id="UP000030752"/>
    </source>
</evidence>
<keyword evidence="4" id="KW-1185">Reference proteome</keyword>
<reference evidence="3 4" key="1">
    <citation type="submission" date="2013-03" db="EMBL/GenBank/DDBJ databases">
        <title>The Genome Sequence of Phialophora europaea CBS 101466.</title>
        <authorList>
            <consortium name="The Broad Institute Genomics Platform"/>
            <person name="Cuomo C."/>
            <person name="de Hoog S."/>
            <person name="Gorbushina A."/>
            <person name="Walker B."/>
            <person name="Young S.K."/>
            <person name="Zeng Q."/>
            <person name="Gargeya S."/>
            <person name="Fitzgerald M."/>
            <person name="Haas B."/>
            <person name="Abouelleil A."/>
            <person name="Allen A.W."/>
            <person name="Alvarado L."/>
            <person name="Arachchi H.M."/>
            <person name="Berlin A.M."/>
            <person name="Chapman S.B."/>
            <person name="Gainer-Dewar J."/>
            <person name="Goldberg J."/>
            <person name="Griggs A."/>
            <person name="Gujja S."/>
            <person name="Hansen M."/>
            <person name="Howarth C."/>
            <person name="Imamovic A."/>
            <person name="Ireland A."/>
            <person name="Larimer J."/>
            <person name="McCowan C."/>
            <person name="Murphy C."/>
            <person name="Pearson M."/>
            <person name="Poon T.W."/>
            <person name="Priest M."/>
            <person name="Roberts A."/>
            <person name="Saif S."/>
            <person name="Shea T."/>
            <person name="Sisk P."/>
            <person name="Sykes S."/>
            <person name="Wortman J."/>
            <person name="Nusbaum C."/>
            <person name="Birren B."/>
        </authorList>
    </citation>
    <scope>NUCLEOTIDE SEQUENCE [LARGE SCALE GENOMIC DNA]</scope>
    <source>
        <strain evidence="3 4">CBS 101466</strain>
    </source>
</reference>
<evidence type="ECO:0000256" key="1">
    <source>
        <dbReference type="SAM" id="MobiDB-lite"/>
    </source>
</evidence>
<dbReference type="STRING" id="1220924.W2RXK9"/>
<evidence type="ECO:0000259" key="2">
    <source>
        <dbReference type="Pfam" id="PF08457"/>
    </source>
</evidence>
<dbReference type="GeneID" id="19970461"/>